<reference evidence="1 2" key="1">
    <citation type="submission" date="2015-07" db="EMBL/GenBank/DDBJ databases">
        <title>Whole genome sequence of Ardenticatena maritima DSM 23922.</title>
        <authorList>
            <person name="Hemp J."/>
            <person name="Ward L.M."/>
            <person name="Pace L.A."/>
            <person name="Fischer W.W."/>
        </authorList>
    </citation>
    <scope>NUCLEOTIDE SEQUENCE [LARGE SCALE GENOMIC DNA]</scope>
    <source>
        <strain evidence="1 2">110S</strain>
    </source>
</reference>
<dbReference type="AlphaFoldDB" id="A0A0P6YS79"/>
<accession>A0A0P6YS79</accession>
<protein>
    <submittedName>
        <fullName evidence="1">Uncharacterized protein</fullName>
    </submittedName>
</protein>
<dbReference type="RefSeq" id="WP_060687574.1">
    <property type="nucleotide sequence ID" value="NZ_LGKN01000005.1"/>
</dbReference>
<evidence type="ECO:0000313" key="2">
    <source>
        <dbReference type="Proteomes" id="UP000050502"/>
    </source>
</evidence>
<name>A0A0P6YS79_9CHLR</name>
<proteinExistence type="predicted"/>
<dbReference type="Proteomes" id="UP000050502">
    <property type="component" value="Unassembled WGS sequence"/>
</dbReference>
<organism evidence="1 2">
    <name type="scientific">Ardenticatena maritima</name>
    <dbReference type="NCBI Taxonomy" id="872965"/>
    <lineage>
        <taxon>Bacteria</taxon>
        <taxon>Bacillati</taxon>
        <taxon>Chloroflexota</taxon>
        <taxon>Ardenticatenia</taxon>
        <taxon>Ardenticatenales</taxon>
        <taxon>Ardenticatenaceae</taxon>
        <taxon>Ardenticatena</taxon>
    </lineage>
</organism>
<evidence type="ECO:0000313" key="1">
    <source>
        <dbReference type="EMBL" id="KPL87974.1"/>
    </source>
</evidence>
<sequence>MNEANELAQLLNIVCSATVEAIRDDDTARREALAEQLDTLRADIRDESPTVAHFFGVLAAWLRGTLPDDATIRALPTPFARALRQMLRETGAPAPAPEAPISQQTLAQLVAAVVAAAKHKDPEPARKLAATIINIETQLPDSARADALPFFENLRALLGGADARTLPPPAAEPYASVWQTVLYLVSVGEDMNTVARQALLDRLIHNTQFVRRSGDETLAQQLATALLDVQRSAAEQNASDIATLVAAVRALLLGYDPTPYAEALQGDVRDAWERILAENA</sequence>
<dbReference type="EMBL" id="LGKN01000005">
    <property type="protein sequence ID" value="KPL87974.1"/>
    <property type="molecule type" value="Genomic_DNA"/>
</dbReference>
<gene>
    <name evidence="1" type="ORF">SE16_10675</name>
</gene>
<comment type="caution">
    <text evidence="1">The sequence shown here is derived from an EMBL/GenBank/DDBJ whole genome shotgun (WGS) entry which is preliminary data.</text>
</comment>